<dbReference type="OrthoDB" id="5132116at2759"/>
<dbReference type="InterPro" id="IPR043129">
    <property type="entry name" value="ATPase_NBD"/>
</dbReference>
<evidence type="ECO:0000313" key="2">
    <source>
        <dbReference type="Proteomes" id="UP000014680"/>
    </source>
</evidence>
<dbReference type="VEuPathDB" id="AmoebaDB:EIN_347140"/>
<dbReference type="GeneID" id="14882968"/>
<dbReference type="PANTHER" id="PTHR11937">
    <property type="entry name" value="ACTIN"/>
    <property type="match status" value="1"/>
</dbReference>
<dbReference type="AlphaFoldDB" id="L7FJE1"/>
<dbReference type="RefSeq" id="XP_004183373.1">
    <property type="nucleotide sequence ID" value="XM_004183325.1"/>
</dbReference>
<name>L7FJE1_ENTIV</name>
<keyword evidence="2" id="KW-1185">Reference proteome</keyword>
<sequence length="115" mass="13590">MRFLTPKLLRIDLAGRDLTDYLMKILTERCYAFITTAEREIVRDINEKLCHVALDFDEEIQRLPHHQNSRSHINFQMVNSSQLATRDSDVQKHTTSHHSLVWKHQVSTRQFTTQS</sequence>
<proteinExistence type="predicted"/>
<protein>
    <submittedName>
        <fullName evidence="1">Actin, putative</fullName>
    </submittedName>
</protein>
<dbReference type="Proteomes" id="UP000014680">
    <property type="component" value="Unassembled WGS sequence"/>
</dbReference>
<reference evidence="1 2" key="1">
    <citation type="submission" date="2012-10" db="EMBL/GenBank/DDBJ databases">
        <authorList>
            <person name="Zafar N."/>
            <person name="Inman J."/>
            <person name="Hall N."/>
            <person name="Lorenzi H."/>
            <person name="Caler E."/>
        </authorList>
    </citation>
    <scope>NUCLEOTIDE SEQUENCE [LARGE SCALE GENOMIC DNA]</scope>
    <source>
        <strain evidence="1 2">IP1</strain>
    </source>
</reference>
<gene>
    <name evidence="1" type="ORF">EIN_347140</name>
</gene>
<dbReference type="InterPro" id="IPR004000">
    <property type="entry name" value="Actin"/>
</dbReference>
<organism evidence="1 2">
    <name type="scientific">Entamoeba invadens IP1</name>
    <dbReference type="NCBI Taxonomy" id="370355"/>
    <lineage>
        <taxon>Eukaryota</taxon>
        <taxon>Amoebozoa</taxon>
        <taxon>Evosea</taxon>
        <taxon>Archamoebae</taxon>
        <taxon>Mastigamoebida</taxon>
        <taxon>Entamoebidae</taxon>
        <taxon>Entamoeba</taxon>
    </lineage>
</organism>
<accession>L7FJE1</accession>
<dbReference type="Gene3D" id="3.90.640.10">
    <property type="entry name" value="Actin, Chain A, domain 4"/>
    <property type="match status" value="1"/>
</dbReference>
<evidence type="ECO:0000313" key="1">
    <source>
        <dbReference type="EMBL" id="ELP84027.1"/>
    </source>
</evidence>
<dbReference type="EMBL" id="KB207186">
    <property type="protein sequence ID" value="ELP84027.1"/>
    <property type="molecule type" value="Genomic_DNA"/>
</dbReference>
<dbReference type="SUPFAM" id="SSF53067">
    <property type="entry name" value="Actin-like ATPase domain"/>
    <property type="match status" value="1"/>
</dbReference>
<dbReference type="KEGG" id="eiv:EIN_347140"/>